<reference evidence="1 2" key="1">
    <citation type="submission" date="2021-02" db="EMBL/GenBank/DDBJ databases">
        <authorList>
            <person name="Vanwijnsberghe S."/>
        </authorList>
    </citation>
    <scope>NUCLEOTIDE SEQUENCE [LARGE SCALE GENOMIC DNA]</scope>
    <source>
        <strain evidence="1 2">R-69776</strain>
    </source>
</reference>
<evidence type="ECO:0000313" key="2">
    <source>
        <dbReference type="Proteomes" id="UP000673821"/>
    </source>
</evidence>
<accession>A0ABN7LNW3</accession>
<sequence>MIGGLLPGKTFGFVQQKPSDNKTLCPTLDKMVKKIIDNPAKRLLAILHECKAIPASEVCRKAWQKVLNTGDERQLLSRIAKVLELADDVTDVIEELFPRHLNAIQSLRIQLSAGITQQNLNGQWSAFLGNIPDNSIVALEFASSLLDEREELKEIAADTLTEQRDALFSLRSEIVAAADIPDQVKLTILRYIQRLIDSIDEYFITGVFPVLDAANTAVGNIAFDKAYNAALEQTEPGRKFAASLSNVANSVTIATGILQLVEPVSHVFKLLARS</sequence>
<organism evidence="1 2">
    <name type="scientific">Paraburkholderia nemoris</name>
    <dbReference type="NCBI Taxonomy" id="2793076"/>
    <lineage>
        <taxon>Bacteria</taxon>
        <taxon>Pseudomonadati</taxon>
        <taxon>Pseudomonadota</taxon>
        <taxon>Betaproteobacteria</taxon>
        <taxon>Burkholderiales</taxon>
        <taxon>Burkholderiaceae</taxon>
        <taxon>Paraburkholderia</taxon>
    </lineage>
</organism>
<evidence type="ECO:0000313" key="1">
    <source>
        <dbReference type="EMBL" id="CAE6761227.1"/>
    </source>
</evidence>
<keyword evidence="2" id="KW-1185">Reference proteome</keyword>
<comment type="caution">
    <text evidence="1">The sequence shown here is derived from an EMBL/GenBank/DDBJ whole genome shotgun (WGS) entry which is preliminary data.</text>
</comment>
<proteinExistence type="predicted"/>
<protein>
    <submittedName>
        <fullName evidence="1">Uncharacterized protein</fullName>
    </submittedName>
</protein>
<gene>
    <name evidence="1" type="ORF">R69776_03382</name>
</gene>
<dbReference type="RefSeq" id="WP_200658722.1">
    <property type="nucleotide sequence ID" value="NZ_CAJNBH010000009.1"/>
</dbReference>
<name>A0ABN7LNW3_9BURK</name>
<dbReference type="EMBL" id="CAJNBH010000009">
    <property type="protein sequence ID" value="CAE6761227.1"/>
    <property type="molecule type" value="Genomic_DNA"/>
</dbReference>
<dbReference type="Proteomes" id="UP000673821">
    <property type="component" value="Unassembled WGS sequence"/>
</dbReference>